<dbReference type="PANTHER" id="PTHR30136:SF23">
    <property type="entry name" value="DNA-BINDING TRANSCRIPTIONAL ACTIVATOR MHPR"/>
    <property type="match status" value="1"/>
</dbReference>
<dbReference type="Gene3D" id="3.30.450.40">
    <property type="match status" value="1"/>
</dbReference>
<dbReference type="RefSeq" id="WP_380251223.1">
    <property type="nucleotide sequence ID" value="NZ_JBHUII010000004.1"/>
</dbReference>
<evidence type="ECO:0000259" key="5">
    <source>
        <dbReference type="PROSITE" id="PS51078"/>
    </source>
</evidence>
<dbReference type="SUPFAM" id="SSF46785">
    <property type="entry name" value="Winged helix' DNA-binding domain"/>
    <property type="match status" value="1"/>
</dbReference>
<sequence>MINKMDDAIHKPVRALSRGLLLLQVMNREGPISVQDLAQKTKLNRTTTYRLLDTLAQDGFVQPSPLSGNLWHLTMGVKSLSEGYDHRDWVTQIGAPVLGKLLKEVVWPTDIAVFDGKGMVIRETTHKFSPLSKNRSMIGVRWPVLSSSLGRAFFCFSPQKTQGSILEVLQASDDPEDRLARDGSYVKNLITNTQKQGYAQSVDETVNGISSIARPVYYKEQVVAAINLVFFSSAMSTRTAAEKYLDAMNTAIRELEENLIDSSDGLHQQLAQTFV</sequence>
<accession>A0ABW5BKG3</accession>
<keyword evidence="1" id="KW-0805">Transcription regulation</keyword>
<dbReference type="SMART" id="SM00346">
    <property type="entry name" value="HTH_ICLR"/>
    <property type="match status" value="1"/>
</dbReference>
<dbReference type="Pfam" id="PF01614">
    <property type="entry name" value="IclR_C"/>
    <property type="match status" value="1"/>
</dbReference>
<dbReference type="Gene3D" id="1.10.10.10">
    <property type="entry name" value="Winged helix-like DNA-binding domain superfamily/Winged helix DNA-binding domain"/>
    <property type="match status" value="1"/>
</dbReference>
<feature type="domain" description="IclR-ED" evidence="5">
    <location>
        <begin position="76"/>
        <end position="261"/>
    </location>
</feature>
<evidence type="ECO:0000313" key="7">
    <source>
        <dbReference type="Proteomes" id="UP001597294"/>
    </source>
</evidence>
<dbReference type="PROSITE" id="PS51078">
    <property type="entry name" value="ICLR_ED"/>
    <property type="match status" value="1"/>
</dbReference>
<dbReference type="Pfam" id="PF09339">
    <property type="entry name" value="HTH_IclR"/>
    <property type="match status" value="1"/>
</dbReference>
<evidence type="ECO:0000256" key="2">
    <source>
        <dbReference type="ARBA" id="ARBA00023125"/>
    </source>
</evidence>
<name>A0ABW5BKG3_9PROT</name>
<reference evidence="7" key="1">
    <citation type="journal article" date="2019" name="Int. J. Syst. Evol. Microbiol.">
        <title>The Global Catalogue of Microorganisms (GCM) 10K type strain sequencing project: providing services to taxonomists for standard genome sequencing and annotation.</title>
        <authorList>
            <consortium name="The Broad Institute Genomics Platform"/>
            <consortium name="The Broad Institute Genome Sequencing Center for Infectious Disease"/>
            <person name="Wu L."/>
            <person name="Ma J."/>
        </authorList>
    </citation>
    <scope>NUCLEOTIDE SEQUENCE [LARGE SCALE GENOMIC DNA]</scope>
    <source>
        <strain evidence="7">CGMCC 4.7192</strain>
    </source>
</reference>
<dbReference type="InterPro" id="IPR029016">
    <property type="entry name" value="GAF-like_dom_sf"/>
</dbReference>
<proteinExistence type="predicted"/>
<dbReference type="Proteomes" id="UP001597294">
    <property type="component" value="Unassembled WGS sequence"/>
</dbReference>
<dbReference type="InterPro" id="IPR036388">
    <property type="entry name" value="WH-like_DNA-bd_sf"/>
</dbReference>
<organism evidence="6 7">
    <name type="scientific">Kiloniella antarctica</name>
    <dbReference type="NCBI Taxonomy" id="1550907"/>
    <lineage>
        <taxon>Bacteria</taxon>
        <taxon>Pseudomonadati</taxon>
        <taxon>Pseudomonadota</taxon>
        <taxon>Alphaproteobacteria</taxon>
        <taxon>Rhodospirillales</taxon>
        <taxon>Kiloniellaceae</taxon>
        <taxon>Kiloniella</taxon>
    </lineage>
</organism>
<evidence type="ECO:0000313" key="6">
    <source>
        <dbReference type="EMBL" id="MFD2206034.1"/>
    </source>
</evidence>
<dbReference type="InterPro" id="IPR036390">
    <property type="entry name" value="WH_DNA-bd_sf"/>
</dbReference>
<evidence type="ECO:0000256" key="3">
    <source>
        <dbReference type="ARBA" id="ARBA00023163"/>
    </source>
</evidence>
<dbReference type="EMBL" id="JBHUII010000004">
    <property type="protein sequence ID" value="MFD2206034.1"/>
    <property type="molecule type" value="Genomic_DNA"/>
</dbReference>
<protein>
    <submittedName>
        <fullName evidence="6">IclR family transcriptional regulator C-terminal domain-containing protein</fullName>
    </submittedName>
</protein>
<feature type="domain" description="HTH iclR-type" evidence="4">
    <location>
        <begin position="13"/>
        <end position="75"/>
    </location>
</feature>
<dbReference type="InterPro" id="IPR014757">
    <property type="entry name" value="Tscrpt_reg_IclR_C"/>
</dbReference>
<dbReference type="InterPro" id="IPR050707">
    <property type="entry name" value="HTH_MetabolicPath_Reg"/>
</dbReference>
<evidence type="ECO:0000256" key="1">
    <source>
        <dbReference type="ARBA" id="ARBA00023015"/>
    </source>
</evidence>
<dbReference type="PANTHER" id="PTHR30136">
    <property type="entry name" value="HELIX-TURN-HELIX TRANSCRIPTIONAL REGULATOR, ICLR FAMILY"/>
    <property type="match status" value="1"/>
</dbReference>
<keyword evidence="7" id="KW-1185">Reference proteome</keyword>
<dbReference type="SUPFAM" id="SSF55781">
    <property type="entry name" value="GAF domain-like"/>
    <property type="match status" value="1"/>
</dbReference>
<keyword evidence="3" id="KW-0804">Transcription</keyword>
<comment type="caution">
    <text evidence="6">The sequence shown here is derived from an EMBL/GenBank/DDBJ whole genome shotgun (WGS) entry which is preliminary data.</text>
</comment>
<evidence type="ECO:0000259" key="4">
    <source>
        <dbReference type="PROSITE" id="PS51077"/>
    </source>
</evidence>
<dbReference type="PROSITE" id="PS51077">
    <property type="entry name" value="HTH_ICLR"/>
    <property type="match status" value="1"/>
</dbReference>
<keyword evidence="2" id="KW-0238">DNA-binding</keyword>
<dbReference type="InterPro" id="IPR005471">
    <property type="entry name" value="Tscrpt_reg_IclR_N"/>
</dbReference>
<gene>
    <name evidence="6" type="ORF">ACFSKO_10440</name>
</gene>